<accession>U7VD65</accession>
<evidence type="ECO:0000313" key="2">
    <source>
        <dbReference type="EMBL" id="ERT69451.1"/>
    </source>
</evidence>
<dbReference type="HOGENOM" id="CLU_2521554_0_0_0"/>
<proteinExistence type="predicted"/>
<keyword evidence="1" id="KW-0732">Signal</keyword>
<dbReference type="STRING" id="1319815.HMPREF0202_00648"/>
<comment type="caution">
    <text evidence="2">The sequence shown here is derived from an EMBL/GenBank/DDBJ whole genome shotgun (WGS) entry which is preliminary data.</text>
</comment>
<dbReference type="PROSITE" id="PS51257">
    <property type="entry name" value="PROKAR_LIPOPROTEIN"/>
    <property type="match status" value="1"/>
</dbReference>
<gene>
    <name evidence="2" type="ORF">HMPREF0202_00648</name>
</gene>
<sequence>MKKILLSLAILTIFAACGKEKEEVSTQEVIVEQTTVIEKVPTNSAIEAIEQSVAADVNEETSGDVIIPNSEIVSTEEIVETVAN</sequence>
<dbReference type="Proteomes" id="UP000017081">
    <property type="component" value="Unassembled WGS sequence"/>
</dbReference>
<dbReference type="RefSeq" id="WP_023050194.1">
    <property type="nucleotide sequence ID" value="NZ_CP173063.2"/>
</dbReference>
<organism evidence="2 3">
    <name type="scientific">Cetobacterium somerae ATCC BAA-474</name>
    <dbReference type="NCBI Taxonomy" id="1319815"/>
    <lineage>
        <taxon>Bacteria</taxon>
        <taxon>Fusobacteriati</taxon>
        <taxon>Fusobacteriota</taxon>
        <taxon>Fusobacteriia</taxon>
        <taxon>Fusobacteriales</taxon>
        <taxon>Fusobacteriaceae</taxon>
        <taxon>Cetobacterium</taxon>
    </lineage>
</organism>
<protein>
    <submittedName>
        <fullName evidence="2">Uncharacterized protein</fullName>
    </submittedName>
</protein>
<feature type="chain" id="PRO_5004688663" evidence="1">
    <location>
        <begin position="19"/>
        <end position="84"/>
    </location>
</feature>
<feature type="signal peptide" evidence="1">
    <location>
        <begin position="1"/>
        <end position="18"/>
    </location>
</feature>
<evidence type="ECO:0000313" key="3">
    <source>
        <dbReference type="Proteomes" id="UP000017081"/>
    </source>
</evidence>
<evidence type="ECO:0000256" key="1">
    <source>
        <dbReference type="SAM" id="SignalP"/>
    </source>
</evidence>
<reference evidence="2 3" key="1">
    <citation type="submission" date="2013-08" db="EMBL/GenBank/DDBJ databases">
        <authorList>
            <person name="Weinstock G."/>
            <person name="Sodergren E."/>
            <person name="Wylie T."/>
            <person name="Fulton L."/>
            <person name="Fulton R."/>
            <person name="Fronick C."/>
            <person name="O'Laughlin M."/>
            <person name="Godfrey J."/>
            <person name="Miner T."/>
            <person name="Herter B."/>
            <person name="Appelbaum E."/>
            <person name="Cordes M."/>
            <person name="Lek S."/>
            <person name="Wollam A."/>
            <person name="Pepin K.H."/>
            <person name="Palsikar V.B."/>
            <person name="Mitreva M."/>
            <person name="Wilson R.K."/>
        </authorList>
    </citation>
    <scope>NUCLEOTIDE SEQUENCE [LARGE SCALE GENOMIC DNA]</scope>
    <source>
        <strain evidence="2 3">ATCC BAA-474</strain>
    </source>
</reference>
<name>U7VD65_9FUSO</name>
<dbReference type="EMBL" id="AXZF01000023">
    <property type="protein sequence ID" value="ERT69451.1"/>
    <property type="molecule type" value="Genomic_DNA"/>
</dbReference>
<keyword evidence="3" id="KW-1185">Reference proteome</keyword>
<dbReference type="AlphaFoldDB" id="U7VD65"/>